<dbReference type="RefSeq" id="WP_078366222.1">
    <property type="nucleotide sequence ID" value="NZ_MTJN01000002.1"/>
</dbReference>
<accession>A0A1T1AW84</accession>
<proteinExistence type="predicted"/>
<sequence>MNIKQLLPAGALILGLATTAAWADEVVIGYIKTVQGQATVVANGQSTPAAPGTAVRASDTLKTGPASSLGLTLSDNTLLSMGPDTELVVDEYLFNPAQDQLKLGASLGKGSLNYVSGVIAKLKPSAVSVRTPTGTIGVRGTHFVALVVPE</sequence>
<feature type="signal peptide" evidence="1">
    <location>
        <begin position="1"/>
        <end position="23"/>
    </location>
</feature>
<feature type="chain" id="PRO_5012097289" description="FecR protein domain-containing protein" evidence="1">
    <location>
        <begin position="24"/>
        <end position="150"/>
    </location>
</feature>
<comment type="caution">
    <text evidence="3">The sequence shown here is derived from an EMBL/GenBank/DDBJ whole genome shotgun (WGS) entry which is preliminary data.</text>
</comment>
<evidence type="ECO:0000256" key="1">
    <source>
        <dbReference type="SAM" id="SignalP"/>
    </source>
</evidence>
<dbReference type="EMBL" id="MTJN01000002">
    <property type="protein sequence ID" value="OOV08341.1"/>
    <property type="molecule type" value="Genomic_DNA"/>
</dbReference>
<feature type="domain" description="FecR protein" evidence="2">
    <location>
        <begin position="59"/>
        <end position="143"/>
    </location>
</feature>
<protein>
    <recommendedName>
        <fullName evidence="2">FecR protein domain-containing protein</fullName>
    </recommendedName>
</protein>
<dbReference type="Gene3D" id="2.60.120.1440">
    <property type="match status" value="1"/>
</dbReference>
<dbReference type="InterPro" id="IPR006860">
    <property type="entry name" value="FecR"/>
</dbReference>
<evidence type="ECO:0000313" key="4">
    <source>
        <dbReference type="Proteomes" id="UP000190750"/>
    </source>
</evidence>
<dbReference type="AlphaFoldDB" id="A0A1T1AW84"/>
<dbReference type="Pfam" id="PF04773">
    <property type="entry name" value="FecR"/>
    <property type="match status" value="1"/>
</dbReference>
<evidence type="ECO:0000259" key="2">
    <source>
        <dbReference type="Pfam" id="PF04773"/>
    </source>
</evidence>
<reference evidence="3 4" key="1">
    <citation type="submission" date="2017-01" db="EMBL/GenBank/DDBJ databases">
        <title>Genome sequencing of Rhodoferax fermentans JCM 7819.</title>
        <authorList>
            <person name="Kim Y.J."/>
            <person name="Farh M.E.-A."/>
            <person name="Yang D.-C."/>
        </authorList>
    </citation>
    <scope>NUCLEOTIDE SEQUENCE [LARGE SCALE GENOMIC DNA]</scope>
    <source>
        <strain evidence="3 4">JCM 7819</strain>
    </source>
</reference>
<keyword evidence="1" id="KW-0732">Signal</keyword>
<dbReference type="OrthoDB" id="369729at2"/>
<keyword evidence="4" id="KW-1185">Reference proteome</keyword>
<name>A0A1T1AW84_RHOFE</name>
<dbReference type="STRING" id="28066.RF819_17960"/>
<organism evidence="3 4">
    <name type="scientific">Rhodoferax fermentans</name>
    <dbReference type="NCBI Taxonomy" id="28066"/>
    <lineage>
        <taxon>Bacteria</taxon>
        <taxon>Pseudomonadati</taxon>
        <taxon>Pseudomonadota</taxon>
        <taxon>Betaproteobacteria</taxon>
        <taxon>Burkholderiales</taxon>
        <taxon>Comamonadaceae</taxon>
        <taxon>Rhodoferax</taxon>
    </lineage>
</organism>
<dbReference type="PANTHER" id="PTHR38731">
    <property type="entry name" value="LIPL45-RELATED LIPOPROTEIN-RELATED"/>
    <property type="match status" value="1"/>
</dbReference>
<evidence type="ECO:0000313" key="3">
    <source>
        <dbReference type="EMBL" id="OOV08341.1"/>
    </source>
</evidence>
<gene>
    <name evidence="3" type="ORF">RF819_17960</name>
</gene>
<dbReference type="Proteomes" id="UP000190750">
    <property type="component" value="Unassembled WGS sequence"/>
</dbReference>